<dbReference type="STRING" id="1176587.A8C56_14345"/>
<keyword evidence="3" id="KW-0804">Transcription</keyword>
<evidence type="ECO:0000313" key="6">
    <source>
        <dbReference type="Proteomes" id="UP000077667"/>
    </source>
</evidence>
<dbReference type="AlphaFoldDB" id="A0A1A9I5M9"/>
<keyword evidence="6" id="KW-1185">Reference proteome</keyword>
<dbReference type="PRINTS" id="PR00032">
    <property type="entry name" value="HTHARAC"/>
</dbReference>
<name>A0A1A9I5M9_9BACT</name>
<dbReference type="Pfam" id="PF12833">
    <property type="entry name" value="HTH_18"/>
    <property type="match status" value="1"/>
</dbReference>
<dbReference type="PROSITE" id="PS01124">
    <property type="entry name" value="HTH_ARAC_FAMILY_2"/>
    <property type="match status" value="1"/>
</dbReference>
<dbReference type="InterPro" id="IPR014710">
    <property type="entry name" value="RmlC-like_jellyroll"/>
</dbReference>
<dbReference type="OrthoDB" id="2585681at2"/>
<feature type="domain" description="HTH araC/xylS-type" evidence="4">
    <location>
        <begin position="193"/>
        <end position="291"/>
    </location>
</feature>
<evidence type="ECO:0000256" key="1">
    <source>
        <dbReference type="ARBA" id="ARBA00023015"/>
    </source>
</evidence>
<dbReference type="InterPro" id="IPR018060">
    <property type="entry name" value="HTH_AraC"/>
</dbReference>
<dbReference type="SMART" id="SM00342">
    <property type="entry name" value="HTH_ARAC"/>
    <property type="match status" value="1"/>
</dbReference>
<evidence type="ECO:0000313" key="5">
    <source>
        <dbReference type="EMBL" id="ANH81992.1"/>
    </source>
</evidence>
<gene>
    <name evidence="5" type="ORF">A8C56_14345</name>
</gene>
<organism evidence="5 6">
    <name type="scientific">Niabella ginsenosidivorans</name>
    <dbReference type="NCBI Taxonomy" id="1176587"/>
    <lineage>
        <taxon>Bacteria</taxon>
        <taxon>Pseudomonadati</taxon>
        <taxon>Bacteroidota</taxon>
        <taxon>Chitinophagia</taxon>
        <taxon>Chitinophagales</taxon>
        <taxon>Chitinophagaceae</taxon>
        <taxon>Niabella</taxon>
    </lineage>
</organism>
<dbReference type="Pfam" id="PF02311">
    <property type="entry name" value="AraC_binding"/>
    <property type="match status" value="1"/>
</dbReference>
<dbReference type="PANTHER" id="PTHR43280">
    <property type="entry name" value="ARAC-FAMILY TRANSCRIPTIONAL REGULATOR"/>
    <property type="match status" value="1"/>
</dbReference>
<dbReference type="RefSeq" id="WP_067757346.1">
    <property type="nucleotide sequence ID" value="NZ_CP015772.1"/>
</dbReference>
<dbReference type="EMBL" id="CP015772">
    <property type="protein sequence ID" value="ANH81992.1"/>
    <property type="molecule type" value="Genomic_DNA"/>
</dbReference>
<evidence type="ECO:0000256" key="3">
    <source>
        <dbReference type="ARBA" id="ARBA00023163"/>
    </source>
</evidence>
<dbReference type="GO" id="GO:0003700">
    <property type="term" value="F:DNA-binding transcription factor activity"/>
    <property type="evidence" value="ECO:0007669"/>
    <property type="project" value="InterPro"/>
</dbReference>
<evidence type="ECO:0000259" key="4">
    <source>
        <dbReference type="PROSITE" id="PS01124"/>
    </source>
</evidence>
<dbReference type="KEGG" id="nia:A8C56_14345"/>
<dbReference type="InterPro" id="IPR009057">
    <property type="entry name" value="Homeodomain-like_sf"/>
</dbReference>
<reference evidence="5 6" key="1">
    <citation type="submission" date="2016-05" db="EMBL/GenBank/DDBJ databases">
        <title>Niabella ginsenosidivorans BS26 whole genome sequencing.</title>
        <authorList>
            <person name="Im W.T."/>
            <person name="Siddiqi M.Z."/>
        </authorList>
    </citation>
    <scope>NUCLEOTIDE SEQUENCE [LARGE SCALE GENOMIC DNA]</scope>
    <source>
        <strain evidence="5 6">BS26</strain>
    </source>
</reference>
<protein>
    <submittedName>
        <fullName evidence="5">AraC family transcriptional regulator</fullName>
    </submittedName>
</protein>
<proteinExistence type="predicted"/>
<dbReference type="GO" id="GO:0043565">
    <property type="term" value="F:sequence-specific DNA binding"/>
    <property type="evidence" value="ECO:0007669"/>
    <property type="project" value="InterPro"/>
</dbReference>
<dbReference type="PANTHER" id="PTHR43280:SF32">
    <property type="entry name" value="TRANSCRIPTIONAL REGULATORY PROTEIN"/>
    <property type="match status" value="1"/>
</dbReference>
<dbReference type="SUPFAM" id="SSF51215">
    <property type="entry name" value="Regulatory protein AraC"/>
    <property type="match status" value="1"/>
</dbReference>
<dbReference type="InterPro" id="IPR020449">
    <property type="entry name" value="Tscrpt_reg_AraC-type_HTH"/>
</dbReference>
<dbReference type="Gene3D" id="1.10.10.60">
    <property type="entry name" value="Homeodomain-like"/>
    <property type="match status" value="1"/>
</dbReference>
<dbReference type="Proteomes" id="UP000077667">
    <property type="component" value="Chromosome"/>
</dbReference>
<accession>A0A1A9I5M9</accession>
<sequence>MGSTKKIPVYSIRSLQPEALQRSDFLAAPFALYLEQHYEHLHRPHRHSFYHMVLFTSGKGTHTVDFSRFEVQPFQVYCMTPGQVHSWHFTSAVTGYVVNFSEHFFRDFLLNPYYPERFSFFSGVVDECVFRLPEALHTRIVRLLEDVIRYAGGEAPQQDMVRVWLLEVFLLMENGLTRRSTKAIPEQKKVLLQHLRRLIDSNYKLMRLPKEYADLLYVTPNHLNALCRDLLGMTAGELIRNRVLLEAKRLLTNVNMTVAEIAYELDFQDNSYFNRFFKKYEGITPDAFRNNFLK</sequence>
<keyword evidence="2" id="KW-0238">DNA-binding</keyword>
<dbReference type="InterPro" id="IPR037923">
    <property type="entry name" value="HTH-like"/>
</dbReference>
<dbReference type="Gene3D" id="2.60.120.10">
    <property type="entry name" value="Jelly Rolls"/>
    <property type="match status" value="1"/>
</dbReference>
<dbReference type="SUPFAM" id="SSF46689">
    <property type="entry name" value="Homeodomain-like"/>
    <property type="match status" value="1"/>
</dbReference>
<keyword evidence="1" id="KW-0805">Transcription regulation</keyword>
<dbReference type="InterPro" id="IPR003313">
    <property type="entry name" value="AraC-bd"/>
</dbReference>
<evidence type="ECO:0000256" key="2">
    <source>
        <dbReference type="ARBA" id="ARBA00023125"/>
    </source>
</evidence>